<evidence type="ECO:0000256" key="7">
    <source>
        <dbReference type="ARBA" id="ARBA00023002"/>
    </source>
</evidence>
<evidence type="ECO:0000256" key="6">
    <source>
        <dbReference type="ARBA" id="ARBA00022832"/>
    </source>
</evidence>
<feature type="domain" description="Acyl-CoA oxidase C-terminal" evidence="11">
    <location>
        <begin position="478"/>
        <end position="649"/>
    </location>
</feature>
<feature type="domain" description="Acyl-CoA oxidase/dehydrogenase middle" evidence="12">
    <location>
        <begin position="145"/>
        <end position="255"/>
    </location>
</feature>
<dbReference type="GO" id="GO:0071949">
    <property type="term" value="F:FAD binding"/>
    <property type="evidence" value="ECO:0007669"/>
    <property type="project" value="InterPro"/>
</dbReference>
<comment type="caution">
    <text evidence="17">The sequence shown here is derived from an EMBL/GenBank/DDBJ whole genome shotgun (WGS) entry which is preliminary data.</text>
</comment>
<dbReference type="Pfam" id="PF14749">
    <property type="entry name" value="Acyl-CoA_ox_N"/>
    <property type="match status" value="1"/>
</dbReference>
<evidence type="ECO:0000313" key="17">
    <source>
        <dbReference type="EMBL" id="KAG6949291.1"/>
    </source>
</evidence>
<evidence type="ECO:0000256" key="8">
    <source>
        <dbReference type="ARBA" id="ARBA00023098"/>
    </source>
</evidence>
<reference evidence="15" key="1">
    <citation type="submission" date="2018-10" db="EMBL/GenBank/DDBJ databases">
        <title>Effector identification in a new, highly contiguous assembly of the strawberry crown rot pathogen Phytophthora cactorum.</title>
        <authorList>
            <person name="Armitage A.D."/>
            <person name="Nellist C.F."/>
            <person name="Bates H."/>
            <person name="Vickerstaff R.J."/>
            <person name="Harrison R.J."/>
        </authorList>
    </citation>
    <scope>NUCLEOTIDE SEQUENCE</scope>
    <source>
        <strain evidence="15">4032</strain>
        <strain evidence="16">P415</strain>
    </source>
</reference>
<dbReference type="InterPro" id="IPR002655">
    <property type="entry name" value="Acyl-CoA_oxidase_C"/>
</dbReference>
<dbReference type="EMBL" id="RCML01001062">
    <property type="protein sequence ID" value="KAG2965912.1"/>
    <property type="molecule type" value="Genomic_DNA"/>
</dbReference>
<comment type="subcellular location">
    <subcellularLocation>
        <location evidence="2">Peroxisome</location>
    </subcellularLocation>
</comment>
<dbReference type="InterPro" id="IPR006091">
    <property type="entry name" value="Acyl-CoA_Oxase/DH_mid-dom"/>
</dbReference>
<reference evidence="17" key="2">
    <citation type="submission" date="2021-01" db="EMBL/GenBank/DDBJ databases">
        <title>Phytophthora aleatoria, a newly-described species from Pinus radiata is distinct from Phytophthora cactorum isolates based on comparative genomics.</title>
        <authorList>
            <person name="Mcdougal R."/>
            <person name="Panda P."/>
            <person name="Williams N."/>
            <person name="Studholme D.J."/>
        </authorList>
    </citation>
    <scope>NUCLEOTIDE SEQUENCE</scope>
    <source>
        <strain evidence="17">NZFS 3830</strain>
    </source>
</reference>
<dbReference type="Pfam" id="PF01756">
    <property type="entry name" value="ACOX"/>
    <property type="match status" value="1"/>
</dbReference>
<evidence type="ECO:0000256" key="4">
    <source>
        <dbReference type="ARBA" id="ARBA00022630"/>
    </source>
</evidence>
<dbReference type="GO" id="GO:0055088">
    <property type="term" value="P:lipid homeostasis"/>
    <property type="evidence" value="ECO:0007669"/>
    <property type="project" value="TreeGrafter"/>
</dbReference>
<protein>
    <recommendedName>
        <fullName evidence="10">Acyl-coenzyme A oxidase</fullName>
    </recommendedName>
</protein>
<dbReference type="VEuPathDB" id="FungiDB:PC110_g16522"/>
<sequence>MAPVSSVPLHDLAPLLLRRERECSDIDVELLADALRGGREANRRRKLMVELVRRHPVLSRRDSIYQNHAQRCAAGLKKAFHYIKLVQDQRIEDPRDQQELYVALGERLPLEVHRAMFIPTLENQAGYEQQAKWLPLARDFKIIGAYAQTELGHGSNVQGLETTAVFDKETQTFVIDSPTLTSRKWWPGGLGKTATHAIVHAKLHINGDSKGVQAFIVPLRSPEDHTPLPGIEMGDIGPKVGFNSLDNGYAVFRNVRIPRRNMLMRYAKVLKDGTFIKPKSSKLVYLTMTQVRAYLILKLSFILGAATTITTRFSAVRVQGKKSTSDGDNFDLTKEYPVLDYHNQQHVLLPLISLAYAANFAEVHAVSSGLKALLADRVNDGIEQCRRLCGGCGFLQSSNLAHLFAENVGACTFEGTFDVLVKQHARYLLKAYARLSHASEANGANEEETPTSFLRSTDLYTNRHLRCNAHRADDFGKFHVLTDAFEVRAARSIQRLAEAMGASGRDINSCMLLMATVSTHHAELMLLKSFISGVYSLPAGKTKVAVAQLCQLFGASLLVKGLGDFRQDDYFSSNQGEMVHQQLQKLLSPVRRNAVRLTDAWDFSDFELNSTIGRYDGDIYRALVEQTKREPLNASEMVDEYDKYLRPLIRSAL</sequence>
<keyword evidence="5 10" id="KW-0274">FAD</keyword>
<evidence type="ECO:0000256" key="2">
    <source>
        <dbReference type="ARBA" id="ARBA00004275"/>
    </source>
</evidence>
<dbReference type="Proteomes" id="UP000697107">
    <property type="component" value="Unassembled WGS sequence"/>
</dbReference>
<keyword evidence="8" id="KW-0443">Lipid metabolism</keyword>
<dbReference type="Proteomes" id="UP000688947">
    <property type="component" value="Unassembled WGS sequence"/>
</dbReference>
<proteinExistence type="inferred from homology"/>
<feature type="domain" description="Acyl-CoA oxidase C-alpha1" evidence="14">
    <location>
        <begin position="359"/>
        <end position="429"/>
    </location>
</feature>
<evidence type="ECO:0000256" key="10">
    <source>
        <dbReference type="PIRNR" id="PIRNR000168"/>
    </source>
</evidence>
<dbReference type="FunFam" id="1.20.140.10:FF:000013">
    <property type="entry name" value="Acyl-coenzyme A oxidase"/>
    <property type="match status" value="1"/>
</dbReference>
<evidence type="ECO:0000313" key="15">
    <source>
        <dbReference type="EMBL" id="KAG2893429.1"/>
    </source>
</evidence>
<keyword evidence="7" id="KW-0560">Oxidoreductase</keyword>
<dbReference type="GO" id="GO:0005504">
    <property type="term" value="F:fatty acid binding"/>
    <property type="evidence" value="ECO:0007669"/>
    <property type="project" value="TreeGrafter"/>
</dbReference>
<organism evidence="17 18">
    <name type="scientific">Phytophthora cactorum</name>
    <dbReference type="NCBI Taxonomy" id="29920"/>
    <lineage>
        <taxon>Eukaryota</taxon>
        <taxon>Sar</taxon>
        <taxon>Stramenopiles</taxon>
        <taxon>Oomycota</taxon>
        <taxon>Peronosporomycetes</taxon>
        <taxon>Peronosporales</taxon>
        <taxon>Peronosporaceae</taxon>
        <taxon>Phytophthora</taxon>
    </lineage>
</organism>
<evidence type="ECO:0000313" key="16">
    <source>
        <dbReference type="EMBL" id="KAG2965912.1"/>
    </source>
</evidence>
<accession>A0A8T1K3K1</accession>
<dbReference type="Pfam" id="PF02770">
    <property type="entry name" value="Acyl-CoA_dh_M"/>
    <property type="match status" value="1"/>
</dbReference>
<dbReference type="GO" id="GO:0033540">
    <property type="term" value="P:fatty acid beta-oxidation using acyl-CoA oxidase"/>
    <property type="evidence" value="ECO:0007669"/>
    <property type="project" value="TreeGrafter"/>
</dbReference>
<feature type="domain" description="Acyl-coenzyme A oxidase N-terminal" evidence="13">
    <location>
        <begin position="27"/>
        <end position="143"/>
    </location>
</feature>
<dbReference type="InterPro" id="IPR012258">
    <property type="entry name" value="Acyl-CoA_oxidase"/>
</dbReference>
<gene>
    <name evidence="17" type="ORF">JG687_00014967</name>
    <name evidence="15" type="ORF">PC115_g18467</name>
    <name evidence="16" type="ORF">PC118_g19463</name>
</gene>
<dbReference type="Pfam" id="PF22924">
    <property type="entry name" value="ACOX_C_alpha1"/>
    <property type="match status" value="1"/>
</dbReference>
<comment type="similarity">
    <text evidence="3 10">Belongs to the acyl-CoA oxidase family.</text>
</comment>
<dbReference type="Proteomes" id="UP000774804">
    <property type="component" value="Unassembled WGS sequence"/>
</dbReference>
<dbReference type="FunFam" id="2.40.110.10:FF:000003">
    <property type="entry name" value="Acyl-coenzyme A oxidase"/>
    <property type="match status" value="1"/>
</dbReference>
<name>A0A8T1K3K1_9STRA</name>
<keyword evidence="9" id="KW-0576">Peroxisome</keyword>
<dbReference type="OrthoDB" id="538336at2759"/>
<dbReference type="PIRSF" id="PIRSF000168">
    <property type="entry name" value="Acyl-CoA_oxidase"/>
    <property type="match status" value="1"/>
</dbReference>
<dbReference type="EMBL" id="RCMI01000958">
    <property type="protein sequence ID" value="KAG2893429.1"/>
    <property type="molecule type" value="Genomic_DNA"/>
</dbReference>
<dbReference type="InterPro" id="IPR055060">
    <property type="entry name" value="ACOX_C_alpha1"/>
</dbReference>
<dbReference type="FunFam" id="1.10.540.10:FF:000006">
    <property type="entry name" value="Acyl-coenzyme A oxidase"/>
    <property type="match status" value="1"/>
</dbReference>
<keyword evidence="4 10" id="KW-0285">Flavoprotein</keyword>
<dbReference type="InterPro" id="IPR029320">
    <property type="entry name" value="Acyl-CoA_ox_N"/>
</dbReference>
<comment type="cofactor">
    <cofactor evidence="1">
        <name>FAD</name>
        <dbReference type="ChEBI" id="CHEBI:57692"/>
    </cofactor>
</comment>
<evidence type="ECO:0000313" key="18">
    <source>
        <dbReference type="Proteomes" id="UP000688947"/>
    </source>
</evidence>
<evidence type="ECO:0000256" key="9">
    <source>
        <dbReference type="ARBA" id="ARBA00023140"/>
    </source>
</evidence>
<dbReference type="PANTHER" id="PTHR10909">
    <property type="entry name" value="ELECTRON TRANSPORT OXIDOREDUCTASE"/>
    <property type="match status" value="1"/>
</dbReference>
<evidence type="ECO:0000256" key="5">
    <source>
        <dbReference type="ARBA" id="ARBA00022827"/>
    </source>
</evidence>
<dbReference type="EMBL" id="JAENGZ010001270">
    <property type="protein sequence ID" value="KAG6949291.1"/>
    <property type="molecule type" value="Genomic_DNA"/>
</dbReference>
<dbReference type="GO" id="GO:0005777">
    <property type="term" value="C:peroxisome"/>
    <property type="evidence" value="ECO:0007669"/>
    <property type="project" value="UniProtKB-SubCell"/>
</dbReference>
<dbReference type="PANTHER" id="PTHR10909:SF250">
    <property type="entry name" value="PEROXISOMAL ACYL-COENZYME A OXIDASE 1"/>
    <property type="match status" value="1"/>
</dbReference>
<dbReference type="GO" id="GO:0003997">
    <property type="term" value="F:acyl-CoA oxidase activity"/>
    <property type="evidence" value="ECO:0007669"/>
    <property type="project" value="UniProtKB-EC"/>
</dbReference>
<evidence type="ECO:0000259" key="13">
    <source>
        <dbReference type="Pfam" id="PF14749"/>
    </source>
</evidence>
<evidence type="ECO:0000259" key="11">
    <source>
        <dbReference type="Pfam" id="PF01756"/>
    </source>
</evidence>
<keyword evidence="6" id="KW-0276">Fatty acid metabolism</keyword>
<evidence type="ECO:0000256" key="3">
    <source>
        <dbReference type="ARBA" id="ARBA00006288"/>
    </source>
</evidence>
<evidence type="ECO:0000259" key="14">
    <source>
        <dbReference type="Pfam" id="PF22924"/>
    </source>
</evidence>
<evidence type="ECO:0000256" key="1">
    <source>
        <dbReference type="ARBA" id="ARBA00001974"/>
    </source>
</evidence>
<evidence type="ECO:0000259" key="12">
    <source>
        <dbReference type="Pfam" id="PF02770"/>
    </source>
</evidence>
<dbReference type="AlphaFoldDB" id="A0A8T1K3K1"/>